<dbReference type="Proteomes" id="UP000234681">
    <property type="component" value="Chromosome 9"/>
</dbReference>
<organism evidence="1 2">
    <name type="scientific">Rattus norvegicus</name>
    <name type="common">Rat</name>
    <dbReference type="NCBI Taxonomy" id="10116"/>
    <lineage>
        <taxon>Eukaryota</taxon>
        <taxon>Metazoa</taxon>
        <taxon>Chordata</taxon>
        <taxon>Craniata</taxon>
        <taxon>Vertebrata</taxon>
        <taxon>Euteleostomi</taxon>
        <taxon>Mammalia</taxon>
        <taxon>Eutheria</taxon>
        <taxon>Euarchontoglires</taxon>
        <taxon>Glires</taxon>
        <taxon>Rodentia</taxon>
        <taxon>Myomorpha</taxon>
        <taxon>Muroidea</taxon>
        <taxon>Muridae</taxon>
        <taxon>Murinae</taxon>
        <taxon>Rattus</taxon>
    </lineage>
</organism>
<proteinExistence type="predicted"/>
<gene>
    <name evidence="1" type="ORF">rCG_55501</name>
</gene>
<name>A6JQT5_RAT</name>
<reference evidence="1 2" key="1">
    <citation type="submission" date="2005-09" db="EMBL/GenBank/DDBJ databases">
        <authorList>
            <person name="Mural R.J."/>
            <person name="Li P.W."/>
            <person name="Adams M.D."/>
            <person name="Amanatides P.G."/>
            <person name="Baden-Tillson H."/>
            <person name="Barnstead M."/>
            <person name="Chin S.H."/>
            <person name="Dew I."/>
            <person name="Evans C.A."/>
            <person name="Ferriera S."/>
            <person name="Flanigan M."/>
            <person name="Fosler C."/>
            <person name="Glodek A."/>
            <person name="Gu Z."/>
            <person name="Holt R.A."/>
            <person name="Jennings D."/>
            <person name="Kraft C.L."/>
            <person name="Lu F."/>
            <person name="Nguyen T."/>
            <person name="Nusskern D.R."/>
            <person name="Pfannkoch C.M."/>
            <person name="Sitter C."/>
            <person name="Sutton G.G."/>
            <person name="Venter J.C."/>
            <person name="Wang Z."/>
            <person name="Woodage T."/>
            <person name="Zheng X.H."/>
            <person name="Zhong F."/>
        </authorList>
    </citation>
    <scope>NUCLEOTIDE SEQUENCE [LARGE SCALE GENOMIC DNA]</scope>
    <source>
        <strain>BN</strain>
        <strain evidence="2">Sprague-Dawley</strain>
    </source>
</reference>
<sequence>MDVRRHVFILYTDFARQTRQLWGRRSIAFLSPLMMFADAEIFFCKTKQNLEGEEGGV</sequence>
<protein>
    <submittedName>
        <fullName evidence="1">RCG55501</fullName>
    </submittedName>
</protein>
<evidence type="ECO:0000313" key="2">
    <source>
        <dbReference type="Proteomes" id="UP000234681"/>
    </source>
</evidence>
<dbReference type="EMBL" id="CH473997">
    <property type="protein sequence ID" value="EDL92002.1"/>
    <property type="molecule type" value="Genomic_DNA"/>
</dbReference>
<dbReference type="AlphaFoldDB" id="A6JQT5"/>
<accession>A6JQT5</accession>
<evidence type="ECO:0000313" key="1">
    <source>
        <dbReference type="EMBL" id="EDL92002.1"/>
    </source>
</evidence>